<dbReference type="GO" id="GO:0003697">
    <property type="term" value="F:single-stranded DNA binding"/>
    <property type="evidence" value="ECO:0007669"/>
    <property type="project" value="UniProtKB-UniRule"/>
</dbReference>
<dbReference type="Pfam" id="PF00436">
    <property type="entry name" value="SSB"/>
    <property type="match status" value="1"/>
</dbReference>
<dbReference type="HAMAP" id="MF_00984">
    <property type="entry name" value="SSB"/>
    <property type="match status" value="1"/>
</dbReference>
<dbReference type="PIRSF" id="PIRSF002070">
    <property type="entry name" value="SSB"/>
    <property type="match status" value="1"/>
</dbReference>
<sequence length="187" mass="20894">MFQESKTMTVNKVILVGNLGADPEVRYMPNGEPVCNLSLATSESWTDRQSGQRQERTEWHRVTLYRRQAEVAGQYLRKGSKIYIEGRIQSRKYQDRDGIERTAYEIVANEMKMLDSRQSGGGAPYQEGGYQQGAPAQPYPQSAPQQPYQQAAPQPQYAPEPPAAPAAHRQSPAPAAPVEDIDDDIPF</sequence>
<feature type="region of interest" description="Disordered" evidence="4">
    <location>
        <begin position="117"/>
        <end position="187"/>
    </location>
</feature>
<dbReference type="InterPro" id="IPR000424">
    <property type="entry name" value="Primosome_PriB/ssb"/>
</dbReference>
<keyword evidence="2" id="KW-0235">DNA replication</keyword>
<evidence type="ECO:0000256" key="4">
    <source>
        <dbReference type="SAM" id="MobiDB-lite"/>
    </source>
</evidence>
<dbReference type="PANTHER" id="PTHR10302:SF27">
    <property type="entry name" value="SINGLE-STRANDED DNA-BINDING PROTEIN"/>
    <property type="match status" value="1"/>
</dbReference>
<keyword evidence="2" id="KW-0233">DNA recombination</keyword>
<evidence type="ECO:0000256" key="2">
    <source>
        <dbReference type="HAMAP-Rule" id="MF_00984"/>
    </source>
</evidence>
<dbReference type="STRING" id="267212.GCA_001063965_02121"/>
<comment type="function">
    <text evidence="2">Plays an important role in DNA replication, recombination and repair. Binds to ssDNA and to an array of partner proteins to recruit them to their sites of action during DNA metabolism.</text>
</comment>
<feature type="short sequence motif" description="Important for interaction with partner proteins" evidence="2">
    <location>
        <begin position="182"/>
        <end position="187"/>
    </location>
</feature>
<dbReference type="CDD" id="cd04496">
    <property type="entry name" value="SSB_OBF"/>
    <property type="match status" value="1"/>
</dbReference>
<name>F2BBV5_9NEIS</name>
<comment type="caution">
    <text evidence="5">The sequence shown here is derived from an EMBL/GenBank/DDBJ whole genome shotgun (WGS) entry which is preliminary data.</text>
</comment>
<evidence type="ECO:0000256" key="3">
    <source>
        <dbReference type="PIRNR" id="PIRNR002070"/>
    </source>
</evidence>
<dbReference type="GO" id="GO:0006260">
    <property type="term" value="P:DNA replication"/>
    <property type="evidence" value="ECO:0007669"/>
    <property type="project" value="UniProtKB-UniRule"/>
</dbReference>
<dbReference type="GO" id="GO:0006281">
    <property type="term" value="P:DNA repair"/>
    <property type="evidence" value="ECO:0007669"/>
    <property type="project" value="UniProtKB-UniRule"/>
</dbReference>
<evidence type="ECO:0000313" key="6">
    <source>
        <dbReference type="Proteomes" id="UP000004105"/>
    </source>
</evidence>
<proteinExistence type="inferred from homology"/>
<reference evidence="5 6" key="1">
    <citation type="submission" date="2011-02" db="EMBL/GenBank/DDBJ databases">
        <authorList>
            <person name="Muzny D."/>
            <person name="Qin X."/>
            <person name="Deng J."/>
            <person name="Jiang H."/>
            <person name="Liu Y."/>
            <person name="Qu J."/>
            <person name="Song X.-Z."/>
            <person name="Zhang L."/>
            <person name="Thornton R."/>
            <person name="Coyle M."/>
            <person name="Francisco L."/>
            <person name="Jackson L."/>
            <person name="Javaid M."/>
            <person name="Korchina V."/>
            <person name="Kovar C."/>
            <person name="Mata R."/>
            <person name="Mathew T."/>
            <person name="Ngo R."/>
            <person name="Nguyen L."/>
            <person name="Nguyen N."/>
            <person name="Okwuonu G."/>
            <person name="Ongeri F."/>
            <person name="Pham C."/>
            <person name="Simmons D."/>
            <person name="Wilczek-Boney K."/>
            <person name="Hale W."/>
            <person name="Jakkamsetti A."/>
            <person name="Pham P."/>
            <person name="Ruth R."/>
            <person name="San Lucas F."/>
            <person name="Warren J."/>
            <person name="Zhang J."/>
            <person name="Zhao Z."/>
            <person name="Zhou C."/>
            <person name="Zhu D."/>
            <person name="Lee S."/>
            <person name="Bess C."/>
            <person name="Blankenburg K."/>
            <person name="Forbes L."/>
            <person name="Fu Q."/>
            <person name="Gubbala S."/>
            <person name="Hirani K."/>
            <person name="Jayaseelan J.C."/>
            <person name="Lara F."/>
            <person name="Munidasa M."/>
            <person name="Palculict T."/>
            <person name="Patil S."/>
            <person name="Pu L.-L."/>
            <person name="Saada N."/>
            <person name="Tang L."/>
            <person name="Weissenberger G."/>
            <person name="Zhu Y."/>
            <person name="Hemphill L."/>
            <person name="Shang Y."/>
            <person name="Youmans B."/>
            <person name="Ayvaz T."/>
            <person name="Ross M."/>
            <person name="Santibanez J."/>
            <person name="Aqrawi P."/>
            <person name="Gross S."/>
            <person name="Joshi V."/>
            <person name="Fowler G."/>
            <person name="Nazareth L."/>
            <person name="Reid J."/>
            <person name="Worley K."/>
            <person name="Petrosino J."/>
            <person name="Highlander S."/>
            <person name="Gibbs R."/>
        </authorList>
    </citation>
    <scope>NUCLEOTIDE SEQUENCE [LARGE SCALE GENOMIC DNA]</scope>
    <source>
        <strain evidence="5 6">ATCC BAA-1200</strain>
    </source>
</reference>
<dbReference type="AlphaFoldDB" id="F2BBV5"/>
<dbReference type="PANTHER" id="PTHR10302">
    <property type="entry name" value="SINGLE-STRANDED DNA-BINDING PROTEIN"/>
    <property type="match status" value="1"/>
</dbReference>
<keyword evidence="2" id="KW-0234">DNA repair</keyword>
<keyword evidence="2" id="KW-0227">DNA damage</keyword>
<protein>
    <recommendedName>
        <fullName evidence="2 3">Single-stranded DNA-binding protein</fullName>
        <shortName evidence="2">SSB</shortName>
    </recommendedName>
</protein>
<dbReference type="EMBL" id="AFAY01000024">
    <property type="protein sequence ID" value="EGF11121.1"/>
    <property type="molecule type" value="Genomic_DNA"/>
</dbReference>
<keyword evidence="1 2" id="KW-0238">DNA-binding</keyword>
<feature type="compositionally biased region" description="Low complexity" evidence="4">
    <location>
        <begin position="124"/>
        <end position="155"/>
    </location>
</feature>
<comment type="caution">
    <text evidence="2">Lacks conserved residue(s) required for the propagation of feature annotation.</text>
</comment>
<keyword evidence="6" id="KW-1185">Reference proteome</keyword>
<evidence type="ECO:0000313" key="5">
    <source>
        <dbReference type="EMBL" id="EGF11121.1"/>
    </source>
</evidence>
<comment type="subunit">
    <text evidence="2">Homotetramer.</text>
</comment>
<dbReference type="InterPro" id="IPR012340">
    <property type="entry name" value="NA-bd_OB-fold"/>
</dbReference>
<dbReference type="Gene3D" id="2.40.50.140">
    <property type="entry name" value="Nucleic acid-binding proteins"/>
    <property type="match status" value="1"/>
</dbReference>
<evidence type="ECO:0000256" key="1">
    <source>
        <dbReference type="ARBA" id="ARBA00023125"/>
    </source>
</evidence>
<dbReference type="GO" id="GO:0006310">
    <property type="term" value="P:DNA recombination"/>
    <property type="evidence" value="ECO:0007669"/>
    <property type="project" value="UniProtKB-UniRule"/>
</dbReference>
<dbReference type="HOGENOM" id="CLU_078758_0_1_4"/>
<dbReference type="Proteomes" id="UP000004105">
    <property type="component" value="Unassembled WGS sequence"/>
</dbReference>
<organism evidence="5 6">
    <name type="scientific">Neisseria bacilliformis ATCC BAA-1200</name>
    <dbReference type="NCBI Taxonomy" id="888742"/>
    <lineage>
        <taxon>Bacteria</taxon>
        <taxon>Pseudomonadati</taxon>
        <taxon>Pseudomonadota</taxon>
        <taxon>Betaproteobacteria</taxon>
        <taxon>Neisseriales</taxon>
        <taxon>Neisseriaceae</taxon>
        <taxon>Neisseria</taxon>
    </lineage>
</organism>
<dbReference type="SUPFAM" id="SSF50249">
    <property type="entry name" value="Nucleic acid-binding proteins"/>
    <property type="match status" value="1"/>
</dbReference>
<dbReference type="InterPro" id="IPR011344">
    <property type="entry name" value="ssDNA-bd"/>
</dbReference>
<dbReference type="PROSITE" id="PS50935">
    <property type="entry name" value="SSB"/>
    <property type="match status" value="1"/>
</dbReference>
<dbReference type="GO" id="GO:0009295">
    <property type="term" value="C:nucleoid"/>
    <property type="evidence" value="ECO:0007669"/>
    <property type="project" value="TreeGrafter"/>
</dbReference>
<gene>
    <name evidence="5" type="primary">ssb</name>
    <name evidence="5" type="ORF">HMPREF9123_1210</name>
</gene>
<dbReference type="NCBIfam" id="TIGR00621">
    <property type="entry name" value="ssb"/>
    <property type="match status" value="1"/>
</dbReference>
<accession>F2BBV5</accession>